<keyword evidence="2" id="KW-1185">Reference proteome</keyword>
<organism evidence="1 2">
    <name type="scientific">Bimuria novae-zelandiae CBS 107.79</name>
    <dbReference type="NCBI Taxonomy" id="1447943"/>
    <lineage>
        <taxon>Eukaryota</taxon>
        <taxon>Fungi</taxon>
        <taxon>Dikarya</taxon>
        <taxon>Ascomycota</taxon>
        <taxon>Pezizomycotina</taxon>
        <taxon>Dothideomycetes</taxon>
        <taxon>Pleosporomycetidae</taxon>
        <taxon>Pleosporales</taxon>
        <taxon>Massarineae</taxon>
        <taxon>Didymosphaeriaceae</taxon>
        <taxon>Bimuria</taxon>
    </lineage>
</organism>
<dbReference type="EMBL" id="ML976751">
    <property type="protein sequence ID" value="KAF1966116.1"/>
    <property type="molecule type" value="Genomic_DNA"/>
</dbReference>
<gene>
    <name evidence="1" type="ORF">BU23DRAFT_333505</name>
</gene>
<reference evidence="1" key="1">
    <citation type="journal article" date="2020" name="Stud. Mycol.">
        <title>101 Dothideomycetes genomes: a test case for predicting lifestyles and emergence of pathogens.</title>
        <authorList>
            <person name="Haridas S."/>
            <person name="Albert R."/>
            <person name="Binder M."/>
            <person name="Bloem J."/>
            <person name="Labutti K."/>
            <person name="Salamov A."/>
            <person name="Andreopoulos B."/>
            <person name="Baker S."/>
            <person name="Barry K."/>
            <person name="Bills G."/>
            <person name="Bluhm B."/>
            <person name="Cannon C."/>
            <person name="Castanera R."/>
            <person name="Culley D."/>
            <person name="Daum C."/>
            <person name="Ezra D."/>
            <person name="Gonzalez J."/>
            <person name="Henrissat B."/>
            <person name="Kuo A."/>
            <person name="Liang C."/>
            <person name="Lipzen A."/>
            <person name="Lutzoni F."/>
            <person name="Magnuson J."/>
            <person name="Mondo S."/>
            <person name="Nolan M."/>
            <person name="Ohm R."/>
            <person name="Pangilinan J."/>
            <person name="Park H.-J."/>
            <person name="Ramirez L."/>
            <person name="Alfaro M."/>
            <person name="Sun H."/>
            <person name="Tritt A."/>
            <person name="Yoshinaga Y."/>
            <person name="Zwiers L.-H."/>
            <person name="Turgeon B."/>
            <person name="Goodwin S."/>
            <person name="Spatafora J."/>
            <person name="Crous P."/>
            <person name="Grigoriev I."/>
        </authorList>
    </citation>
    <scope>NUCLEOTIDE SEQUENCE</scope>
    <source>
        <strain evidence="1">CBS 107.79</strain>
    </source>
</reference>
<sequence>MISAHVRRRNHVSNAPAKSSIQCHRSIPINAVIRCFTLESILITRIMPSTLTPHTLCSSLPGTHPTTCVRTTNLPFPSSAKAHIRPATHKNCTPNTPIPTPVY</sequence>
<proteinExistence type="predicted"/>
<evidence type="ECO:0000313" key="2">
    <source>
        <dbReference type="Proteomes" id="UP000800036"/>
    </source>
</evidence>
<dbReference type="AlphaFoldDB" id="A0A6A5UT82"/>
<dbReference type="Proteomes" id="UP000800036">
    <property type="component" value="Unassembled WGS sequence"/>
</dbReference>
<accession>A0A6A5UT82</accession>
<name>A0A6A5UT82_9PLEO</name>
<protein>
    <submittedName>
        <fullName evidence="1">Uncharacterized protein</fullName>
    </submittedName>
</protein>
<evidence type="ECO:0000313" key="1">
    <source>
        <dbReference type="EMBL" id="KAF1966116.1"/>
    </source>
</evidence>